<reference evidence="4" key="1">
    <citation type="journal article" date="2019" name="Int. J. Syst. Evol. Microbiol.">
        <title>The Global Catalogue of Microorganisms (GCM) 10K type strain sequencing project: providing services to taxonomists for standard genome sequencing and annotation.</title>
        <authorList>
            <consortium name="The Broad Institute Genomics Platform"/>
            <consortium name="The Broad Institute Genome Sequencing Center for Infectious Disease"/>
            <person name="Wu L."/>
            <person name="Ma J."/>
        </authorList>
    </citation>
    <scope>NUCLEOTIDE SEQUENCE [LARGE SCALE GENOMIC DNA]</scope>
    <source>
        <strain evidence="4">JCM 13004</strain>
    </source>
</reference>
<sequence length="75" mass="8096">MGIGSCILLFALGAVLAFGVNWHLSGMDVHLVGWILMAAGLLGLIAYGSIFRRGRSTGRAGADEVVEERRYYDQP</sequence>
<keyword evidence="1" id="KW-0472">Membrane</keyword>
<dbReference type="InterPro" id="IPR045597">
    <property type="entry name" value="DUF6458"/>
</dbReference>
<proteinExistence type="predicted"/>
<accession>A0ABP4GY56</accession>
<gene>
    <name evidence="3" type="ORF">GCM10009665_37790</name>
</gene>
<dbReference type="RefSeq" id="WP_344442896.1">
    <property type="nucleotide sequence ID" value="NZ_BAAALF010000063.1"/>
</dbReference>
<evidence type="ECO:0000313" key="4">
    <source>
        <dbReference type="Proteomes" id="UP001500037"/>
    </source>
</evidence>
<feature type="transmembrane region" description="Helical" evidence="1">
    <location>
        <begin position="29"/>
        <end position="50"/>
    </location>
</feature>
<evidence type="ECO:0000256" key="1">
    <source>
        <dbReference type="SAM" id="Phobius"/>
    </source>
</evidence>
<dbReference type="Pfam" id="PF20059">
    <property type="entry name" value="DUF6458"/>
    <property type="match status" value="1"/>
</dbReference>
<dbReference type="EMBL" id="BAAALF010000063">
    <property type="protein sequence ID" value="GAA1243358.1"/>
    <property type="molecule type" value="Genomic_DNA"/>
</dbReference>
<evidence type="ECO:0000259" key="2">
    <source>
        <dbReference type="Pfam" id="PF20059"/>
    </source>
</evidence>
<keyword evidence="1" id="KW-1133">Transmembrane helix</keyword>
<evidence type="ECO:0000313" key="3">
    <source>
        <dbReference type="EMBL" id="GAA1243358.1"/>
    </source>
</evidence>
<keyword evidence="4" id="KW-1185">Reference proteome</keyword>
<feature type="domain" description="DUF6458" evidence="2">
    <location>
        <begin position="1"/>
        <end position="58"/>
    </location>
</feature>
<name>A0ABP4GY56_9ACTN</name>
<dbReference type="Proteomes" id="UP001500037">
    <property type="component" value="Unassembled WGS sequence"/>
</dbReference>
<organism evidence="3 4">
    <name type="scientific">Kitasatospora nipponensis</name>
    <dbReference type="NCBI Taxonomy" id="258049"/>
    <lineage>
        <taxon>Bacteria</taxon>
        <taxon>Bacillati</taxon>
        <taxon>Actinomycetota</taxon>
        <taxon>Actinomycetes</taxon>
        <taxon>Kitasatosporales</taxon>
        <taxon>Streptomycetaceae</taxon>
        <taxon>Kitasatospora</taxon>
    </lineage>
</organism>
<protein>
    <recommendedName>
        <fullName evidence="2">DUF6458 domain-containing protein</fullName>
    </recommendedName>
</protein>
<comment type="caution">
    <text evidence="3">The sequence shown here is derived from an EMBL/GenBank/DDBJ whole genome shotgun (WGS) entry which is preliminary data.</text>
</comment>
<keyword evidence="1" id="KW-0812">Transmembrane</keyword>